<proteinExistence type="inferred from homology"/>
<keyword evidence="3" id="KW-1185">Reference proteome</keyword>
<name>A0AAN8J132_PATCE</name>
<dbReference type="EMBL" id="JAZGQO010000015">
    <property type="protein sequence ID" value="KAK6168918.1"/>
    <property type="molecule type" value="Genomic_DNA"/>
</dbReference>
<comment type="similarity">
    <text evidence="1">Belongs to the cornifelin family.</text>
</comment>
<organism evidence="2 3">
    <name type="scientific">Patella caerulea</name>
    <name type="common">Rayed Mediterranean limpet</name>
    <dbReference type="NCBI Taxonomy" id="87958"/>
    <lineage>
        <taxon>Eukaryota</taxon>
        <taxon>Metazoa</taxon>
        <taxon>Spiralia</taxon>
        <taxon>Lophotrochozoa</taxon>
        <taxon>Mollusca</taxon>
        <taxon>Gastropoda</taxon>
        <taxon>Patellogastropoda</taxon>
        <taxon>Patelloidea</taxon>
        <taxon>Patellidae</taxon>
        <taxon>Patella</taxon>
    </lineage>
</organism>
<evidence type="ECO:0000256" key="1">
    <source>
        <dbReference type="ARBA" id="ARBA00009024"/>
    </source>
</evidence>
<evidence type="ECO:0000313" key="2">
    <source>
        <dbReference type="EMBL" id="KAK6168918.1"/>
    </source>
</evidence>
<dbReference type="AlphaFoldDB" id="A0AAN8J132"/>
<comment type="caution">
    <text evidence="2">The sequence shown here is derived from an EMBL/GenBank/DDBJ whole genome shotgun (WGS) entry which is preliminary data.</text>
</comment>
<dbReference type="Pfam" id="PF04749">
    <property type="entry name" value="PLAC8"/>
    <property type="match status" value="1"/>
</dbReference>
<dbReference type="PANTHER" id="PTHR15907">
    <property type="entry name" value="DUF614 FAMILY PROTEIN-RELATED"/>
    <property type="match status" value="1"/>
</dbReference>
<dbReference type="Proteomes" id="UP001347796">
    <property type="component" value="Unassembled WGS sequence"/>
</dbReference>
<dbReference type="InterPro" id="IPR006461">
    <property type="entry name" value="PLAC_motif_containing"/>
</dbReference>
<evidence type="ECO:0000313" key="3">
    <source>
        <dbReference type="Proteomes" id="UP001347796"/>
    </source>
</evidence>
<protein>
    <recommendedName>
        <fullName evidence="4">Cornifelin</fullName>
    </recommendedName>
</protein>
<evidence type="ECO:0008006" key="4">
    <source>
        <dbReference type="Google" id="ProtNLM"/>
    </source>
</evidence>
<reference evidence="2 3" key="1">
    <citation type="submission" date="2024-01" db="EMBL/GenBank/DDBJ databases">
        <title>The genome of the rayed Mediterranean limpet Patella caerulea (Linnaeus, 1758).</title>
        <authorList>
            <person name="Anh-Thu Weber A."/>
            <person name="Halstead-Nussloch G."/>
        </authorList>
    </citation>
    <scope>NUCLEOTIDE SEQUENCE [LARGE SCALE GENOMIC DNA]</scope>
    <source>
        <strain evidence="2">AATW-2023a</strain>
        <tissue evidence="2">Whole specimen</tissue>
    </source>
</reference>
<accession>A0AAN8J132</accession>
<dbReference type="NCBIfam" id="TIGR01571">
    <property type="entry name" value="A_thal_Cys_rich"/>
    <property type="match status" value="1"/>
</dbReference>
<sequence length="131" mass="14068">MSSGGGVVTQQPAFVTMQPVGNFQAPAPNVFSQQKRPWSSDLMGCMSDIGPSCLMATFCGPCFFCYLSTKIGENCCVPGCVPGGIIAIRTKIRTQLGIEGTICGDCFTMSFCGVCALCQMTRELQNTNQWR</sequence>
<gene>
    <name evidence="2" type="ORF">SNE40_020074</name>
</gene>